<proteinExistence type="inferred from homology"/>
<comment type="similarity">
    <text evidence="2">Belongs to the bacterial sugar transferase family.</text>
</comment>
<dbReference type="Pfam" id="PF13727">
    <property type="entry name" value="CoA_binding_3"/>
    <property type="match status" value="1"/>
</dbReference>
<protein>
    <submittedName>
        <fullName evidence="9">Undecaprenyl-phosphate glucose phosphotransferase</fullName>
    </submittedName>
</protein>
<evidence type="ECO:0000256" key="6">
    <source>
        <dbReference type="ARBA" id="ARBA00023136"/>
    </source>
</evidence>
<feature type="transmembrane region" description="Helical" evidence="7">
    <location>
        <begin position="12"/>
        <end position="35"/>
    </location>
</feature>
<feature type="transmembrane region" description="Helical" evidence="7">
    <location>
        <begin position="113"/>
        <end position="132"/>
    </location>
</feature>
<dbReference type="PANTHER" id="PTHR30576:SF0">
    <property type="entry name" value="UNDECAPRENYL-PHOSPHATE N-ACETYLGALACTOSAMINYL 1-PHOSPHATE TRANSFERASE-RELATED"/>
    <property type="match status" value="1"/>
</dbReference>
<dbReference type="AlphaFoldDB" id="A0A1V4AUL9"/>
<dbReference type="EMBL" id="AYTS01000061">
    <property type="protein sequence ID" value="OOP56797.1"/>
    <property type="molecule type" value="Genomic_DNA"/>
</dbReference>
<reference evidence="9 10" key="1">
    <citation type="journal article" date="2017" name="Water Res.">
        <title>Discovery and metagenomic analysis of an anammox bacterial enrichment related to Candidatus "Brocadia caroliniensis" in a full-scale glycerol-fed nitritation-denitritation separate centrate treatment process.</title>
        <authorList>
            <person name="Park H."/>
            <person name="Brotto A.C."/>
            <person name="van Loosdrecht M.C."/>
            <person name="Chandran K."/>
        </authorList>
    </citation>
    <scope>NUCLEOTIDE SEQUENCE [LARGE SCALE GENOMIC DNA]</scope>
    <source>
        <strain evidence="9">26THWARD</strain>
    </source>
</reference>
<evidence type="ECO:0000256" key="5">
    <source>
        <dbReference type="ARBA" id="ARBA00022989"/>
    </source>
</evidence>
<evidence type="ECO:0000256" key="2">
    <source>
        <dbReference type="ARBA" id="ARBA00006464"/>
    </source>
</evidence>
<evidence type="ECO:0000256" key="1">
    <source>
        <dbReference type="ARBA" id="ARBA00004141"/>
    </source>
</evidence>
<accession>A0A1V4AUL9</accession>
<dbReference type="InterPro" id="IPR036291">
    <property type="entry name" value="NAD(P)-bd_dom_sf"/>
</dbReference>
<comment type="subcellular location">
    <subcellularLocation>
        <location evidence="1">Membrane</location>
        <topology evidence="1">Multi-pass membrane protein</topology>
    </subcellularLocation>
</comment>
<dbReference type="NCBIfam" id="TIGR03023">
    <property type="entry name" value="WcaJ_sugtrans"/>
    <property type="match status" value="1"/>
</dbReference>
<evidence type="ECO:0000256" key="4">
    <source>
        <dbReference type="ARBA" id="ARBA00022692"/>
    </source>
</evidence>
<dbReference type="PANTHER" id="PTHR30576">
    <property type="entry name" value="COLANIC BIOSYNTHESIS UDP-GLUCOSE LIPID CARRIER TRANSFERASE"/>
    <property type="match status" value="1"/>
</dbReference>
<feature type="transmembrane region" description="Helical" evidence="7">
    <location>
        <begin position="282"/>
        <end position="306"/>
    </location>
</feature>
<dbReference type="NCBIfam" id="TIGR03025">
    <property type="entry name" value="EPS_sugtrans"/>
    <property type="match status" value="1"/>
</dbReference>
<dbReference type="Gene3D" id="3.40.50.720">
    <property type="entry name" value="NAD(P)-binding Rossmann-like Domain"/>
    <property type="match status" value="1"/>
</dbReference>
<dbReference type="GO" id="GO:0016780">
    <property type="term" value="F:phosphotransferase activity, for other substituted phosphate groups"/>
    <property type="evidence" value="ECO:0007669"/>
    <property type="project" value="TreeGrafter"/>
</dbReference>
<comment type="caution">
    <text evidence="9">The sequence shown here is derived from an EMBL/GenBank/DDBJ whole genome shotgun (WGS) entry which is preliminary data.</text>
</comment>
<dbReference type="STRING" id="1004156.AYP45_07255"/>
<feature type="transmembrane region" description="Helical" evidence="7">
    <location>
        <begin position="89"/>
        <end position="107"/>
    </location>
</feature>
<dbReference type="Proteomes" id="UP000189681">
    <property type="component" value="Unassembled WGS sequence"/>
</dbReference>
<evidence type="ECO:0000256" key="7">
    <source>
        <dbReference type="SAM" id="Phobius"/>
    </source>
</evidence>
<dbReference type="SUPFAM" id="SSF51735">
    <property type="entry name" value="NAD(P)-binding Rossmann-fold domains"/>
    <property type="match status" value="1"/>
</dbReference>
<feature type="domain" description="Bacterial sugar transferase" evidence="8">
    <location>
        <begin position="280"/>
        <end position="459"/>
    </location>
</feature>
<dbReference type="InterPro" id="IPR017475">
    <property type="entry name" value="EPS_sugar_tfrase"/>
</dbReference>
<keyword evidence="6 7" id="KW-0472">Membrane</keyword>
<evidence type="ECO:0000313" key="9">
    <source>
        <dbReference type="EMBL" id="OOP56797.1"/>
    </source>
</evidence>
<dbReference type="Pfam" id="PF02397">
    <property type="entry name" value="Bac_transf"/>
    <property type="match status" value="1"/>
</dbReference>
<dbReference type="InterPro" id="IPR017473">
    <property type="entry name" value="Undecaprenyl-P_gluc_Ptfrase"/>
</dbReference>
<name>A0A1V4AUL9_9BACT</name>
<evidence type="ECO:0000259" key="8">
    <source>
        <dbReference type="Pfam" id="PF02397"/>
    </source>
</evidence>
<evidence type="ECO:0000256" key="3">
    <source>
        <dbReference type="ARBA" id="ARBA00022679"/>
    </source>
</evidence>
<keyword evidence="4 7" id="KW-0812">Transmembrane</keyword>
<evidence type="ECO:0000313" key="10">
    <source>
        <dbReference type="Proteomes" id="UP000189681"/>
    </source>
</evidence>
<feature type="transmembrane region" description="Helical" evidence="7">
    <location>
        <begin position="47"/>
        <end position="68"/>
    </location>
</feature>
<dbReference type="GO" id="GO:0016020">
    <property type="term" value="C:membrane"/>
    <property type="evidence" value="ECO:0007669"/>
    <property type="project" value="UniProtKB-SubCell"/>
</dbReference>
<dbReference type="InterPro" id="IPR003362">
    <property type="entry name" value="Bact_transf"/>
</dbReference>
<sequence>MLKKHSKFFESVLLLADWLALSGAWMLAYCLRFYSGIIPVYKGVPPFKIYLTLLIFMIPLWGIVFRIFGLYRPRRVSTRLSEVGDIGKASTFATLILIALTFLFRQYDFSRLTFFYFWLINIIALSLTRILFREFLRFLRQKGYNQRYALIVGTEKMGQDLAKKLRKHPELGIRISGFLTNDTSLIGNNLQGNPVLGKYSDVRSFVAKHGIDIVFVALPFNAQNQLKEVLDGIGDEMVSIMVLPDLFEFITLRGSVSEFEGMPLISLRDTPLYGWNIIVKRLLDIVFAAVVLICASPLIGIIALLIKIASHGHVFFKQERMGMDGKIFNMIKFRTMYVNAEVVSGPVWTKQDDPRCTKIGKLLRRTSLDELPQFFNVLRGDMSIVGPRPERPVFIENFRNAIPKYMLRHKMKSGITGWAQVSGWRGNTSLEKRIEYDLYYIENWSLHFDLKIIWLTLWNGFVNKHAY</sequence>
<keyword evidence="3 9" id="KW-0808">Transferase</keyword>
<organism evidence="9 10">
    <name type="scientific">Candidatus Brocadia carolinensis</name>
    <dbReference type="NCBI Taxonomy" id="1004156"/>
    <lineage>
        <taxon>Bacteria</taxon>
        <taxon>Pseudomonadati</taxon>
        <taxon>Planctomycetota</taxon>
        <taxon>Candidatus Brocadiia</taxon>
        <taxon>Candidatus Brocadiales</taxon>
        <taxon>Candidatus Brocadiaceae</taxon>
        <taxon>Candidatus Brocadia</taxon>
    </lineage>
</organism>
<gene>
    <name evidence="9" type="ORF">AYP45_07255</name>
</gene>
<keyword evidence="5 7" id="KW-1133">Transmembrane helix</keyword>